<evidence type="ECO:0000256" key="2">
    <source>
        <dbReference type="ARBA" id="ARBA00008064"/>
    </source>
</evidence>
<dbReference type="Gene3D" id="2.60.40.3110">
    <property type="match status" value="1"/>
</dbReference>
<dbReference type="SUPFAM" id="SSF141729">
    <property type="entry name" value="FimD N-terminal domain-like"/>
    <property type="match status" value="1"/>
</dbReference>
<protein>
    <submittedName>
        <fullName evidence="12">Fimbrial biogenesis outer membrane usher protein</fullName>
    </submittedName>
</protein>
<dbReference type="PANTHER" id="PTHR30451:SF20">
    <property type="entry name" value="FIMBRIAE USHER"/>
    <property type="match status" value="1"/>
</dbReference>
<keyword evidence="5 9" id="KW-0812">Transmembrane</keyword>
<comment type="subcellular location">
    <subcellularLocation>
        <location evidence="1 9">Cell outer membrane</location>
        <topology evidence="1 9">Multi-pass membrane protein</topology>
    </subcellularLocation>
</comment>
<dbReference type="FunFam" id="2.60.40.3110:FF:000001">
    <property type="entry name" value="Putative fimbrial outer membrane usher"/>
    <property type="match status" value="1"/>
</dbReference>
<proteinExistence type="inferred from homology"/>
<dbReference type="Pfam" id="PF00577">
    <property type="entry name" value="Usher"/>
    <property type="match status" value="2"/>
</dbReference>
<accession>A0A370X3H1</accession>
<dbReference type="InterPro" id="IPR018030">
    <property type="entry name" value="Fimbrial_membr_usher_CS"/>
</dbReference>
<dbReference type="AlphaFoldDB" id="A0A370X3H1"/>
<evidence type="ECO:0000256" key="1">
    <source>
        <dbReference type="ARBA" id="ARBA00004571"/>
    </source>
</evidence>
<dbReference type="Gene3D" id="3.10.20.410">
    <property type="match status" value="1"/>
</dbReference>
<evidence type="ECO:0000256" key="5">
    <source>
        <dbReference type="ARBA" id="ARBA00022692"/>
    </source>
</evidence>
<comment type="similarity">
    <text evidence="2 9">Belongs to the fimbrial export usher family.</text>
</comment>
<reference evidence="12 13" key="1">
    <citation type="submission" date="2018-07" db="EMBL/GenBank/DDBJ databases">
        <title>Dyella monticola sp. nov. and Dyella psychrodurans sp. nov. isolated from monsoon evergreen broad-leaved forest soil of Dinghu Mountain, China.</title>
        <authorList>
            <person name="Gao Z."/>
            <person name="Qiu L."/>
        </authorList>
    </citation>
    <scope>NUCLEOTIDE SEQUENCE [LARGE SCALE GENOMIC DNA]</scope>
    <source>
        <strain evidence="12 13">4G-K06</strain>
    </source>
</reference>
<dbReference type="GO" id="GO:0015473">
    <property type="term" value="F:fimbrial usher porin activity"/>
    <property type="evidence" value="ECO:0007669"/>
    <property type="project" value="InterPro"/>
</dbReference>
<keyword evidence="13" id="KW-1185">Reference proteome</keyword>
<dbReference type="PROSITE" id="PS01151">
    <property type="entry name" value="FIMBRIAL_USHER"/>
    <property type="match status" value="1"/>
</dbReference>
<dbReference type="GO" id="GO:0009297">
    <property type="term" value="P:pilus assembly"/>
    <property type="evidence" value="ECO:0007669"/>
    <property type="project" value="InterPro"/>
</dbReference>
<dbReference type="PANTHER" id="PTHR30451">
    <property type="entry name" value="OUTER MEMBRANE USHER PROTEIN"/>
    <property type="match status" value="1"/>
</dbReference>
<evidence type="ECO:0000256" key="7">
    <source>
        <dbReference type="ARBA" id="ARBA00023136"/>
    </source>
</evidence>
<evidence type="ECO:0000256" key="9">
    <source>
        <dbReference type="RuleBase" id="RU003884"/>
    </source>
</evidence>
<evidence type="ECO:0000259" key="11">
    <source>
        <dbReference type="Pfam" id="PF13954"/>
    </source>
</evidence>
<comment type="caution">
    <text evidence="12">The sequence shown here is derived from an EMBL/GenBank/DDBJ whole genome shotgun (WGS) entry which is preliminary data.</text>
</comment>
<evidence type="ECO:0000256" key="6">
    <source>
        <dbReference type="ARBA" id="ARBA00022729"/>
    </source>
</evidence>
<name>A0A370X3H1_9GAMM</name>
<keyword evidence="9" id="KW-1029">Fimbrium biogenesis</keyword>
<keyword evidence="7 9" id="KW-0472">Membrane</keyword>
<evidence type="ECO:0000313" key="13">
    <source>
        <dbReference type="Proteomes" id="UP000254258"/>
    </source>
</evidence>
<dbReference type="GO" id="GO:0009279">
    <property type="term" value="C:cell outer membrane"/>
    <property type="evidence" value="ECO:0007669"/>
    <property type="project" value="UniProtKB-SubCell"/>
</dbReference>
<keyword evidence="8 9" id="KW-0998">Cell outer membrane</keyword>
<feature type="domain" description="PapC-like C-terminal" evidence="10">
    <location>
        <begin position="826"/>
        <end position="890"/>
    </location>
</feature>
<dbReference type="InterPro" id="IPR037224">
    <property type="entry name" value="PapC_N_sf"/>
</dbReference>
<dbReference type="InterPro" id="IPR042186">
    <property type="entry name" value="FimD_plug_dom"/>
</dbReference>
<dbReference type="InterPro" id="IPR025885">
    <property type="entry name" value="PapC_N"/>
</dbReference>
<dbReference type="InterPro" id="IPR025949">
    <property type="entry name" value="PapC-like_C"/>
</dbReference>
<evidence type="ECO:0000256" key="3">
    <source>
        <dbReference type="ARBA" id="ARBA00022448"/>
    </source>
</evidence>
<keyword evidence="3 9" id="KW-0813">Transport</keyword>
<dbReference type="Proteomes" id="UP000254258">
    <property type="component" value="Unassembled WGS sequence"/>
</dbReference>
<dbReference type="Gene3D" id="2.60.40.2070">
    <property type="match status" value="1"/>
</dbReference>
<evidence type="ECO:0000313" key="12">
    <source>
        <dbReference type="EMBL" id="RDS82775.1"/>
    </source>
</evidence>
<feature type="domain" description="PapC N-terminal" evidence="11">
    <location>
        <begin position="81"/>
        <end position="230"/>
    </location>
</feature>
<evidence type="ECO:0000256" key="8">
    <source>
        <dbReference type="ARBA" id="ARBA00023237"/>
    </source>
</evidence>
<keyword evidence="6" id="KW-0732">Signal</keyword>
<dbReference type="Gene3D" id="2.60.40.2610">
    <property type="entry name" value="Outer membrane usher protein FimD, plug domain"/>
    <property type="match status" value="1"/>
</dbReference>
<gene>
    <name evidence="12" type="ORF">DWU98_06385</name>
</gene>
<evidence type="ECO:0000256" key="4">
    <source>
        <dbReference type="ARBA" id="ARBA00022452"/>
    </source>
</evidence>
<dbReference type="InterPro" id="IPR000015">
    <property type="entry name" value="Fimb_usher"/>
</dbReference>
<keyword evidence="4" id="KW-1134">Transmembrane beta strand</keyword>
<sequence length="931" mass="98688">MHRAQPVSCACERSRDTFFGEVFMRLPRAISGAKRVTWRRRALLPSLIVGALAPAAAHGAAAAAGPGGADPATGFDPAVLFDPTLFPGGGETQVDLSRFEKPGYVAPGTYRGDITVNQVWRAREDFEFVAGAGDNSQLCYDAASLSRYGIDLAKLSADPAHAPRKVMPHGKFCGDISDYVPGATASFDGGEQSLSLSVPQIYMSRDARGYVDPSQWDAGINADVLGYDVNLYRSGPNARQYANGYIGLNNSLSLESWHFNHTGSLGWTQGRAARYQNTATYLQHDIPAWQAQFVAGETFTPGDLFDSVRIRGVRMYADDRMLPQSMRGYAPVVRGVAETNAHVVIRQNGYIIYDTTVAPGPFVIDDLFPTGYGGDLDIEITEADGRVRHLTQVYSAVPQLLRPGQQLWSVTAGRVEQTGMRNLPIIGQATYQRGLNNWVTSYGGATAGAGYQSVLVGNAFNTPIGALSADVTYAGNRAPGVAATSGYGLRLGYNENFTSTGTNLGIAAYRYATPGFVGLSDAMVLRDAAARGQANLVLRQHTRMDITVAQSLGDNWGQLYLNASWRNYWNGGGRQVDFNAGYSNHWKSLTYSISATRTRDNLSPRLPGQAALGQMLPVQDGGYFTSDTANTVRDTRLMLTFTLPLGRTDSAPLLSTVINRSRLGGNSNQTSISGSLRADKRFTYNASIGRSGGAMQGSLSGAYMGTRGNINGSYSQGASYRQMGFGGSGALVAHAGGVTFSQPTGSTIGLIDAPGATGAQSSNAAVDGRGYAVVANLMPYQLNTIELDPKGAAANVELQSSTQSVAPRAGSVVRLQYKVDSSQLLLIDATKPDGGPLPFGADVLNEKGDTVGVVGQASRLVVRGVEASTILTVRWGANANESCHLSVDIPSKAKGARSGTQMLQSTCGATASIGSMVTQPLTDVSAHDARP</sequence>
<dbReference type="Pfam" id="PF13954">
    <property type="entry name" value="PapC_N"/>
    <property type="match status" value="1"/>
</dbReference>
<evidence type="ECO:0000259" key="10">
    <source>
        <dbReference type="Pfam" id="PF13953"/>
    </source>
</evidence>
<dbReference type="InterPro" id="IPR043142">
    <property type="entry name" value="PapC-like_C_sf"/>
</dbReference>
<dbReference type="EMBL" id="QRBE01000003">
    <property type="protein sequence ID" value="RDS82775.1"/>
    <property type="molecule type" value="Genomic_DNA"/>
</dbReference>
<organism evidence="12 13">
    <name type="scientific">Dyella monticola</name>
    <dbReference type="NCBI Taxonomy" id="1927958"/>
    <lineage>
        <taxon>Bacteria</taxon>
        <taxon>Pseudomonadati</taxon>
        <taxon>Pseudomonadota</taxon>
        <taxon>Gammaproteobacteria</taxon>
        <taxon>Lysobacterales</taxon>
        <taxon>Rhodanobacteraceae</taxon>
        <taxon>Dyella</taxon>
    </lineage>
</organism>
<dbReference type="Pfam" id="PF13953">
    <property type="entry name" value="PapC_C"/>
    <property type="match status" value="1"/>
</dbReference>